<keyword evidence="2" id="KW-1185">Reference proteome</keyword>
<proteinExistence type="predicted"/>
<dbReference type="EMBL" id="KN881721">
    <property type="protein sequence ID" value="KIY49726.1"/>
    <property type="molecule type" value="Genomic_DNA"/>
</dbReference>
<evidence type="ECO:0000313" key="2">
    <source>
        <dbReference type="Proteomes" id="UP000054144"/>
    </source>
</evidence>
<reference evidence="1 2" key="1">
    <citation type="journal article" date="2015" name="Fungal Genet. Biol.">
        <title>Evolution of novel wood decay mechanisms in Agaricales revealed by the genome sequences of Fistulina hepatica and Cylindrobasidium torrendii.</title>
        <authorList>
            <person name="Floudas D."/>
            <person name="Held B.W."/>
            <person name="Riley R."/>
            <person name="Nagy L.G."/>
            <person name="Koehler G."/>
            <person name="Ransdell A.S."/>
            <person name="Younus H."/>
            <person name="Chow J."/>
            <person name="Chiniquy J."/>
            <person name="Lipzen A."/>
            <person name="Tritt A."/>
            <person name="Sun H."/>
            <person name="Haridas S."/>
            <person name="LaButti K."/>
            <person name="Ohm R.A."/>
            <person name="Kues U."/>
            <person name="Blanchette R.A."/>
            <person name="Grigoriev I.V."/>
            <person name="Minto R.E."/>
            <person name="Hibbett D.S."/>
        </authorList>
    </citation>
    <scope>NUCLEOTIDE SEQUENCE [LARGE SCALE GENOMIC DNA]</scope>
    <source>
        <strain evidence="1 2">ATCC 64428</strain>
    </source>
</reference>
<protein>
    <submittedName>
        <fullName evidence="1">Uncharacterized protein</fullName>
    </submittedName>
</protein>
<evidence type="ECO:0000313" key="1">
    <source>
        <dbReference type="EMBL" id="KIY49726.1"/>
    </source>
</evidence>
<dbReference type="Proteomes" id="UP000054144">
    <property type="component" value="Unassembled WGS sequence"/>
</dbReference>
<name>A0A0D7AE72_9AGAR</name>
<dbReference type="OrthoDB" id="2802364at2759"/>
<accession>A0A0D7AE72</accession>
<gene>
    <name evidence="1" type="ORF">FISHEDRAFT_40433</name>
</gene>
<organism evidence="1 2">
    <name type="scientific">Fistulina hepatica ATCC 64428</name>
    <dbReference type="NCBI Taxonomy" id="1128425"/>
    <lineage>
        <taxon>Eukaryota</taxon>
        <taxon>Fungi</taxon>
        <taxon>Dikarya</taxon>
        <taxon>Basidiomycota</taxon>
        <taxon>Agaricomycotina</taxon>
        <taxon>Agaricomycetes</taxon>
        <taxon>Agaricomycetidae</taxon>
        <taxon>Agaricales</taxon>
        <taxon>Fistulinaceae</taxon>
        <taxon>Fistulina</taxon>
    </lineage>
</organism>
<sequence length="219" mass="24056">MSHQSYLTTEDPLDALCHHFNVSRARPPSNAPLGPTFDLLVIKDARLPTHVLAVVQAEQNPDVSPLVVPIDVTLYSQGFRRNDFLQLQPSDTGAPVPHAGPNGQVISLPVTALTVPHTSSIPLLLLFGLGLEVNPNLMGDRLLPPNVIAEFPNAAAMAQVLSRINDGLFRRVYQYNQGLWKNVLALGLKDPALVRIVQTAWNVTVEARRIRTRTTSSRR</sequence>
<dbReference type="AlphaFoldDB" id="A0A0D7AE72"/>